<feature type="compositionally biased region" description="Basic and acidic residues" evidence="9">
    <location>
        <begin position="145"/>
        <end position="157"/>
    </location>
</feature>
<keyword evidence="5 10" id="KW-1133">Transmembrane helix</keyword>
<organism evidence="13">
    <name type="scientific">Echinostoma caproni</name>
    <dbReference type="NCBI Taxonomy" id="27848"/>
    <lineage>
        <taxon>Eukaryota</taxon>
        <taxon>Metazoa</taxon>
        <taxon>Spiralia</taxon>
        <taxon>Lophotrochozoa</taxon>
        <taxon>Platyhelminthes</taxon>
        <taxon>Trematoda</taxon>
        <taxon>Digenea</taxon>
        <taxon>Plagiorchiida</taxon>
        <taxon>Echinostomata</taxon>
        <taxon>Echinostomatoidea</taxon>
        <taxon>Echinostomatidae</taxon>
        <taxon>Echinostoma</taxon>
    </lineage>
</organism>
<feature type="compositionally biased region" description="Polar residues" evidence="9">
    <location>
        <begin position="428"/>
        <end position="440"/>
    </location>
</feature>
<keyword evidence="7" id="KW-0456">Lyase</keyword>
<protein>
    <recommendedName>
        <fullName evidence="2">guanylate cyclase</fullName>
        <ecNumber evidence="2">4.6.1.2</ecNumber>
    </recommendedName>
</protein>
<dbReference type="InterPro" id="IPR001054">
    <property type="entry name" value="A/G_cyclase"/>
</dbReference>
<dbReference type="InterPro" id="IPR011009">
    <property type="entry name" value="Kinase-like_dom_sf"/>
</dbReference>
<feature type="region of interest" description="Disordered" evidence="9">
    <location>
        <begin position="123"/>
        <end position="157"/>
    </location>
</feature>
<dbReference type="InterPro" id="IPR000719">
    <property type="entry name" value="Prot_kinase_dom"/>
</dbReference>
<dbReference type="GO" id="GO:0004672">
    <property type="term" value="F:protein kinase activity"/>
    <property type="evidence" value="ECO:0007669"/>
    <property type="project" value="InterPro"/>
</dbReference>
<dbReference type="InterPro" id="IPR001245">
    <property type="entry name" value="Ser-Thr/Tyr_kinase_cat_dom"/>
</dbReference>
<dbReference type="PROSITE" id="PS50011">
    <property type="entry name" value="PROTEIN_KINASE_DOM"/>
    <property type="match status" value="1"/>
</dbReference>
<dbReference type="InterPro" id="IPR050401">
    <property type="entry name" value="Cyclic_nucleotide_synthase"/>
</dbReference>
<dbReference type="SUPFAM" id="SSF55073">
    <property type="entry name" value="Nucleotide cyclase"/>
    <property type="match status" value="1"/>
</dbReference>
<dbReference type="PROSITE" id="PS50125">
    <property type="entry name" value="GUANYLATE_CYCLASE_2"/>
    <property type="match status" value="1"/>
</dbReference>
<keyword evidence="8" id="KW-0141">cGMP biosynthesis</keyword>
<evidence type="ECO:0000256" key="10">
    <source>
        <dbReference type="SAM" id="Phobius"/>
    </source>
</evidence>
<keyword evidence="6 10" id="KW-0472">Membrane</keyword>
<dbReference type="EC" id="4.6.1.2" evidence="2"/>
<feature type="domain" description="Guanylate cyclase" evidence="12">
    <location>
        <begin position="1040"/>
        <end position="1162"/>
    </location>
</feature>
<feature type="region of interest" description="Disordered" evidence="9">
    <location>
        <begin position="427"/>
        <end position="449"/>
    </location>
</feature>
<evidence type="ECO:0000256" key="5">
    <source>
        <dbReference type="ARBA" id="ARBA00022989"/>
    </source>
</evidence>
<evidence type="ECO:0000256" key="2">
    <source>
        <dbReference type="ARBA" id="ARBA00012202"/>
    </source>
</evidence>
<proteinExistence type="predicted"/>
<dbReference type="SUPFAM" id="SSF56112">
    <property type="entry name" value="Protein kinase-like (PK-like)"/>
    <property type="match status" value="1"/>
</dbReference>
<dbReference type="SMART" id="SM00044">
    <property type="entry name" value="CYCc"/>
    <property type="match status" value="1"/>
</dbReference>
<feature type="domain" description="Protein kinase" evidence="11">
    <location>
        <begin position="435"/>
        <end position="969"/>
    </location>
</feature>
<accession>A0A183A9T4</accession>
<dbReference type="GO" id="GO:0001653">
    <property type="term" value="F:peptide receptor activity"/>
    <property type="evidence" value="ECO:0007669"/>
    <property type="project" value="TreeGrafter"/>
</dbReference>
<feature type="transmembrane region" description="Helical" evidence="10">
    <location>
        <begin position="223"/>
        <end position="243"/>
    </location>
</feature>
<dbReference type="Pfam" id="PF07714">
    <property type="entry name" value="PK_Tyr_Ser-Thr"/>
    <property type="match status" value="2"/>
</dbReference>
<dbReference type="Gene3D" id="1.10.510.10">
    <property type="entry name" value="Transferase(Phosphotransferase) domain 1"/>
    <property type="match status" value="2"/>
</dbReference>
<dbReference type="Gene3D" id="3.30.70.1230">
    <property type="entry name" value="Nucleotide cyclase"/>
    <property type="match status" value="1"/>
</dbReference>
<evidence type="ECO:0000256" key="7">
    <source>
        <dbReference type="ARBA" id="ARBA00023239"/>
    </source>
</evidence>
<dbReference type="GO" id="GO:0007168">
    <property type="term" value="P:receptor guanylyl cyclase signaling pathway"/>
    <property type="evidence" value="ECO:0007669"/>
    <property type="project" value="TreeGrafter"/>
</dbReference>
<evidence type="ECO:0000256" key="8">
    <source>
        <dbReference type="ARBA" id="ARBA00023293"/>
    </source>
</evidence>
<dbReference type="Pfam" id="PF00211">
    <property type="entry name" value="Guanylate_cyc"/>
    <property type="match status" value="1"/>
</dbReference>
<reference evidence="13" key="1">
    <citation type="submission" date="2016-06" db="UniProtKB">
        <authorList>
            <consortium name="WormBaseParasite"/>
        </authorList>
    </citation>
    <scope>IDENTIFICATION</scope>
</reference>
<name>A0A183A9T4_9TREM</name>
<evidence type="ECO:0000256" key="9">
    <source>
        <dbReference type="SAM" id="MobiDB-lite"/>
    </source>
</evidence>
<evidence type="ECO:0000259" key="12">
    <source>
        <dbReference type="PROSITE" id="PS50125"/>
    </source>
</evidence>
<evidence type="ECO:0000256" key="6">
    <source>
        <dbReference type="ARBA" id="ARBA00023136"/>
    </source>
</evidence>
<dbReference type="PANTHER" id="PTHR11920">
    <property type="entry name" value="GUANYLYL CYCLASE"/>
    <property type="match status" value="1"/>
</dbReference>
<keyword evidence="4" id="KW-0547">Nucleotide-binding</keyword>
<dbReference type="InterPro" id="IPR029787">
    <property type="entry name" value="Nucleotide_cyclase"/>
</dbReference>
<evidence type="ECO:0000256" key="4">
    <source>
        <dbReference type="ARBA" id="ARBA00022741"/>
    </source>
</evidence>
<evidence type="ECO:0000256" key="1">
    <source>
        <dbReference type="ARBA" id="ARBA00004167"/>
    </source>
</evidence>
<dbReference type="PANTHER" id="PTHR11920:SF436">
    <property type="entry name" value="RECEPTOR-TYPE GUANYLATE CYCLASE GCY-15-RELATED"/>
    <property type="match status" value="1"/>
</dbReference>
<dbReference type="GO" id="GO:0004383">
    <property type="term" value="F:guanylate cyclase activity"/>
    <property type="evidence" value="ECO:0007669"/>
    <property type="project" value="UniProtKB-EC"/>
</dbReference>
<sequence>LIDHRYESSLGYLNEINERGDAQGNYTVVMAVPNPSTIASPPSECGAVAAFHRSSSWYDRHTPLLPASCRQMRSDRFHYPVDLGINGTGPNEMDPLWDAMSVFETPLLFQPIGYFYPRSSKTLATGDAPQHTHESFHDGTGSGVRSDRSKADLSPSDTRRATYDYTATLPLLSELSNRTKKYSFSLMKNVKMNWINNHPPLDEPKCGFDGGRCKTPPNRSLEIGFSVVAALLLILAVSGGFVYRNHKFELELERLLWKVDSRDIAFQISTDLHEMEKLSDVYGQNFGSLLRLQPPSTDGLMKQDRQTRSFGPGFAPTVGQANIELDPSEQLFAEQYQLFSTATKRRSLRNQYMQSTRVDRKPPSDLIKHSLNQPEIRECSSIPVHNKQLNVDQNAVRRPADGLRKSSGRHLLSTLLTRESFFHRRASDVTSTSNHTTRTSLKPHGSMKTFTSEPVDTTCNLSWTVPLVGSATVPGYFKRQLVAVHRINLRYAHINRDVKKSLKLLRDVTHKNLSSFIGACVELDRVCVLWEFAARGSLRDILQPGRPILKPMFLASLTFDIIRGLTFLHDSDLCYHGNLKSTNCVVDSRWVLKLTDFGLTAFRSGESFGHLSSDGYFSRLFGTPPELLRRMLALILSRQLSAMAHPQLLCLAEMLMSQGFIFTLNDGSLDSEGTLEENVGNSFVGVEPAVPFRQDSNMENQPITTTEFCLAERNQSGNVRFNEDFPCHGIANGNSRSHLSKPRCHYSLAEEGKSDCEPPPTPVLRARLQSLSSSIHVSQRGASRRMNDGAVAAHTHMSDQPKLSTIMIHPGATCNTDLVIAACSHASDREVGSHGYNANFVTPITYLSPPVITSCSAMGATQSRNRVRLPEVRDPIGSMRMADIYAFGIVLFELYLQNGPYEESRHTPQEIIRRVVVLNDQFGVPYRPKLSLLSREEKYLTDCIEACWSEEPMNRPSIKQIASRLQPMASDQHTNIMDHMMALMETYAQELEKLVTERTTELMQEKRLSEALLYQMLPVPVAEQLKRGKMVEPEAFDNVTIFFSDICGFTEWSSSASPFEVVNLLNELYTRFDAVSSSYDVYKVETIGDAYMVVSGLPKQNENHAGEIASMSLRLLEEIQHNFTLALRIGIHSGPCAAGVVGTRMPRYCLFGDTGDSASEARGVAGVGIALCAKAERSLLDWIPVSSRLCALRLNGSVRVNSYSIFCSNPL</sequence>
<dbReference type="CDD" id="cd07302">
    <property type="entry name" value="CHD"/>
    <property type="match status" value="1"/>
</dbReference>
<dbReference type="GO" id="GO:0005886">
    <property type="term" value="C:plasma membrane"/>
    <property type="evidence" value="ECO:0007669"/>
    <property type="project" value="TreeGrafter"/>
</dbReference>
<dbReference type="GO" id="GO:0004016">
    <property type="term" value="F:adenylate cyclase activity"/>
    <property type="evidence" value="ECO:0007669"/>
    <property type="project" value="TreeGrafter"/>
</dbReference>
<dbReference type="AlphaFoldDB" id="A0A183A9T4"/>
<evidence type="ECO:0000259" key="11">
    <source>
        <dbReference type="PROSITE" id="PS50011"/>
    </source>
</evidence>
<evidence type="ECO:0000256" key="3">
    <source>
        <dbReference type="ARBA" id="ARBA00022692"/>
    </source>
</evidence>
<evidence type="ECO:0000313" key="13">
    <source>
        <dbReference type="WBParaSite" id="ECPE_0000372201-mRNA-1"/>
    </source>
</evidence>
<comment type="subcellular location">
    <subcellularLocation>
        <location evidence="1">Membrane</location>
        <topology evidence="1">Single-pass membrane protein</topology>
    </subcellularLocation>
</comment>
<keyword evidence="3 10" id="KW-0812">Transmembrane</keyword>
<dbReference type="GO" id="GO:0005524">
    <property type="term" value="F:ATP binding"/>
    <property type="evidence" value="ECO:0007669"/>
    <property type="project" value="InterPro"/>
</dbReference>
<dbReference type="GO" id="GO:0035556">
    <property type="term" value="P:intracellular signal transduction"/>
    <property type="evidence" value="ECO:0007669"/>
    <property type="project" value="InterPro"/>
</dbReference>
<dbReference type="Gene3D" id="6.10.250.780">
    <property type="match status" value="1"/>
</dbReference>
<dbReference type="WBParaSite" id="ECPE_0000372201-mRNA-1">
    <property type="protein sequence ID" value="ECPE_0000372201-mRNA-1"/>
    <property type="gene ID" value="ECPE_0000372201"/>
</dbReference>